<name>A0A9N8WDZ6_9GLOM</name>
<comment type="caution">
    <text evidence="1">The sequence shown here is derived from an EMBL/GenBank/DDBJ whole genome shotgun (WGS) entry which is preliminary data.</text>
</comment>
<organism evidence="1 2">
    <name type="scientific">Cetraspora pellucida</name>
    <dbReference type="NCBI Taxonomy" id="1433469"/>
    <lineage>
        <taxon>Eukaryota</taxon>
        <taxon>Fungi</taxon>
        <taxon>Fungi incertae sedis</taxon>
        <taxon>Mucoromycota</taxon>
        <taxon>Glomeromycotina</taxon>
        <taxon>Glomeromycetes</taxon>
        <taxon>Diversisporales</taxon>
        <taxon>Gigasporaceae</taxon>
        <taxon>Cetraspora</taxon>
    </lineage>
</organism>
<proteinExistence type="predicted"/>
<dbReference type="AlphaFoldDB" id="A0A9N8WDZ6"/>
<protein>
    <submittedName>
        <fullName evidence="1">3630_t:CDS:1</fullName>
    </submittedName>
</protein>
<accession>A0A9N8WDZ6</accession>
<evidence type="ECO:0000313" key="1">
    <source>
        <dbReference type="EMBL" id="CAG8486659.1"/>
    </source>
</evidence>
<gene>
    <name evidence="1" type="ORF">CPELLU_LOCUS1776</name>
</gene>
<dbReference type="EMBL" id="CAJVQA010000696">
    <property type="protein sequence ID" value="CAG8486659.1"/>
    <property type="molecule type" value="Genomic_DNA"/>
</dbReference>
<dbReference type="Proteomes" id="UP000789759">
    <property type="component" value="Unassembled WGS sequence"/>
</dbReference>
<evidence type="ECO:0000313" key="2">
    <source>
        <dbReference type="Proteomes" id="UP000789759"/>
    </source>
</evidence>
<reference evidence="1" key="1">
    <citation type="submission" date="2021-06" db="EMBL/GenBank/DDBJ databases">
        <authorList>
            <person name="Kallberg Y."/>
            <person name="Tangrot J."/>
            <person name="Rosling A."/>
        </authorList>
    </citation>
    <scope>NUCLEOTIDE SEQUENCE</scope>
    <source>
        <strain evidence="1">FL966</strain>
    </source>
</reference>
<sequence>MKISTNIKSSQKLQVQTKESDIISTRKNKDNKILFSATT</sequence>
<keyword evidence="2" id="KW-1185">Reference proteome</keyword>